<evidence type="ECO:0000313" key="2">
    <source>
        <dbReference type="EMBL" id="KAE8257970.1"/>
    </source>
</evidence>
<feature type="compositionally biased region" description="Acidic residues" evidence="1">
    <location>
        <begin position="31"/>
        <end position="40"/>
    </location>
</feature>
<comment type="caution">
    <text evidence="2">The sequence shown here is derived from an EMBL/GenBank/DDBJ whole genome shotgun (WGS) entry which is preliminary data.</text>
</comment>
<feature type="compositionally biased region" description="Polar residues" evidence="1">
    <location>
        <begin position="334"/>
        <end position="352"/>
    </location>
</feature>
<name>A0A177TSD0_9BASI</name>
<reference evidence="2" key="2">
    <citation type="journal article" date="2019" name="IMA Fungus">
        <title>Genome sequencing and comparison of five Tilletia species to identify candidate genes for the detection of regulated species infecting wheat.</title>
        <authorList>
            <person name="Nguyen H.D.T."/>
            <person name="Sultana T."/>
            <person name="Kesanakurti P."/>
            <person name="Hambleton S."/>
        </authorList>
    </citation>
    <scope>NUCLEOTIDE SEQUENCE</scope>
    <source>
        <strain evidence="2">DAOMC 236416</strain>
    </source>
</reference>
<accession>A0A177TSD0</accession>
<organism evidence="2 3">
    <name type="scientific">Tilletia indica</name>
    <dbReference type="NCBI Taxonomy" id="43049"/>
    <lineage>
        <taxon>Eukaryota</taxon>
        <taxon>Fungi</taxon>
        <taxon>Dikarya</taxon>
        <taxon>Basidiomycota</taxon>
        <taxon>Ustilaginomycotina</taxon>
        <taxon>Exobasidiomycetes</taxon>
        <taxon>Tilletiales</taxon>
        <taxon>Tilletiaceae</taxon>
        <taxon>Tilletia</taxon>
    </lineage>
</organism>
<gene>
    <name evidence="2" type="ORF">A4X13_0g1995</name>
</gene>
<evidence type="ECO:0000256" key="1">
    <source>
        <dbReference type="SAM" id="MobiDB-lite"/>
    </source>
</evidence>
<proteinExistence type="predicted"/>
<feature type="compositionally biased region" description="Polar residues" evidence="1">
    <location>
        <begin position="178"/>
        <end position="191"/>
    </location>
</feature>
<dbReference type="Proteomes" id="UP000077521">
    <property type="component" value="Unassembled WGS sequence"/>
</dbReference>
<feature type="compositionally biased region" description="Acidic residues" evidence="1">
    <location>
        <begin position="97"/>
        <end position="111"/>
    </location>
</feature>
<feature type="compositionally biased region" description="Low complexity" evidence="1">
    <location>
        <begin position="192"/>
        <end position="203"/>
    </location>
</feature>
<sequence length="615" mass="64299">MSLADELSGAFGGGGRSKRRAAARRQQQYLSDDDDDDDQQFDTAAPLTHEHDAHDSLGDSLGDELADLAGSSRRSKRSTAKSSAATAGHSNAGQSDAGDDQLDALEAEADLLDGHSAKSRGPSGGATYVQEADPLSDPSATPGSAEAQLDNTTEQTCSALSDVLSSTEAFLARLRKLTNTESSSSANTGLPSSTTVTNLSSNTAPTAGSADDTARLEGYAAALLRSLRETAAQREQQVRDLREVDRHMARAEATDPDFLAKLAEADERLDAEADEADEEGAHQLGDESTDSVEVGQTQTWGGGSGTRLRRRQDSTASTETEKPPPQVVPRISSEPFSSEVTTTLASMLQRSATDIDVEEGGDGMAQDDGEASDNEGAYNQSFSGDVGDRSEDLLEEGAGEDELGPGWDDPTYHGANRRGGNRGGRETSSSSTAGVGDISLASVSAGNKTTPSTLPSLRTSSTLLIHSLSSLHETAQVHRATISSAERRLRGLRLLLDGWKEEIVAARRSRAWIAKWEGRDPEKDDLLMDDGSGKVDDVLAASLAVGSFGSASGGGGSGSGSGTDSGRYTAGSGITPGAYAREQMSRFQRLLGEAEERAQALLTPLPLPRINPAAA</sequence>
<keyword evidence="3" id="KW-1185">Reference proteome</keyword>
<feature type="region of interest" description="Disordered" evidence="1">
    <location>
        <begin position="178"/>
        <end position="214"/>
    </location>
</feature>
<feature type="compositionally biased region" description="Basic and acidic residues" evidence="1">
    <location>
        <begin position="48"/>
        <end position="57"/>
    </location>
</feature>
<protein>
    <submittedName>
        <fullName evidence="2">Uncharacterized protein</fullName>
    </submittedName>
</protein>
<feature type="region of interest" description="Disordered" evidence="1">
    <location>
        <begin position="550"/>
        <end position="577"/>
    </location>
</feature>
<feature type="compositionally biased region" description="Acidic residues" evidence="1">
    <location>
        <begin position="355"/>
        <end position="373"/>
    </location>
</feature>
<dbReference type="AlphaFoldDB" id="A0A177TSD0"/>
<reference evidence="2" key="1">
    <citation type="submission" date="2016-04" db="EMBL/GenBank/DDBJ databases">
        <authorList>
            <person name="Nguyen H.D."/>
            <person name="Samba Siva P."/>
            <person name="Cullis J."/>
            <person name="Levesque C.A."/>
            <person name="Hambleton S."/>
        </authorList>
    </citation>
    <scope>NUCLEOTIDE SEQUENCE</scope>
    <source>
        <strain evidence="2">DAOMC 236416</strain>
    </source>
</reference>
<feature type="compositionally biased region" description="Acidic residues" evidence="1">
    <location>
        <begin position="393"/>
        <end position="403"/>
    </location>
</feature>
<dbReference type="EMBL" id="LWDF02000088">
    <property type="protein sequence ID" value="KAE8257970.1"/>
    <property type="molecule type" value="Genomic_DNA"/>
</dbReference>
<evidence type="ECO:0000313" key="3">
    <source>
        <dbReference type="Proteomes" id="UP000077521"/>
    </source>
</evidence>
<feature type="compositionally biased region" description="Gly residues" evidence="1">
    <location>
        <begin position="551"/>
        <end position="563"/>
    </location>
</feature>
<feature type="region of interest" description="Disordered" evidence="1">
    <location>
        <begin position="1"/>
        <end position="154"/>
    </location>
</feature>
<feature type="region of interest" description="Disordered" evidence="1">
    <location>
        <begin position="249"/>
        <end position="435"/>
    </location>
</feature>